<protein>
    <submittedName>
        <fullName evidence="9">Methyl-accepting chemotaxis protein</fullName>
    </submittedName>
</protein>
<feature type="domain" description="Methyl-accepting transducer" evidence="7">
    <location>
        <begin position="408"/>
        <end position="644"/>
    </location>
</feature>
<keyword evidence="2 4" id="KW-0807">Transducer</keyword>
<sequence length="685" mass="75871">MTDTNLSIKPSRYTFSLIQTVSAVFISILLLVSFLSMVSIRGVDRVGGYFDTLSEQALPLALHNAELTQSVLEQVKLLTYSTQSTDLDTLNQTRYLIEELAAESNNTLKELLFISQSFPDAISLEQKQSLIDDMAQLQQMTNTVLSAQIEIQSKQNLIDSKIGEFRYGVGSIGPEMNRISSFLVEDNPEANDAANRFTSSASAMANTFLMLMMQNDLEKAEDEYRQLRNRIAGLNLAYSDFSDWHPDIVEFASLIAPYEMVKEGFTEEGVIKQILLKLELVKQQEQNLAQVIGLANTVINTLNQLSSTASQLIDESELVVNQTITNIDRVLFISGLVIAIIIITSWLVLRRWMNKGLKNITRQLTSLAEHDFSKQSELLGPLELQVITSKLNTVVDSTADSIRLVTRNCETLYQTAEVSHDAAEQTNLSLHEQNESLQNMITTITQLEASIAEIARISNASNDDAQVAEDESVSGSQVIGLNQERLQALEDSLNMNEQSMADLDGRVKQIREMVDMISGIAENTNLLALNAAIEAARAGEQGRGFAVVADEVRKLASGTSQQTTNIRNMMNELVAAADRSRTSVTESRTEMANALQASGDVKQAFEKIEVAVNQIKGRVEQIMVATEQQARATVDVTHSITRVSEQGENTKLQLESMIESSEQVGEIAGHQQAMLHKYQFDRVIT</sequence>
<evidence type="ECO:0000256" key="6">
    <source>
        <dbReference type="SAM" id="Phobius"/>
    </source>
</evidence>
<keyword evidence="6" id="KW-0812">Transmembrane</keyword>
<dbReference type="Proteomes" id="UP000238707">
    <property type="component" value="Unassembled WGS sequence"/>
</dbReference>
<comment type="subcellular location">
    <subcellularLocation>
        <location evidence="1">Membrane</location>
    </subcellularLocation>
</comment>
<comment type="similarity">
    <text evidence="3">Belongs to the methyl-accepting chemotaxis (MCP) protein family.</text>
</comment>
<dbReference type="AlphaFoldDB" id="A0A2S7VEC6"/>
<accession>A0A2S7VEC6</accession>
<proteinExistence type="inferred from homology"/>
<evidence type="ECO:0000313" key="10">
    <source>
        <dbReference type="Proteomes" id="UP000238707"/>
    </source>
</evidence>
<evidence type="ECO:0000256" key="4">
    <source>
        <dbReference type="PROSITE-ProRule" id="PRU00284"/>
    </source>
</evidence>
<dbReference type="GO" id="GO:0016020">
    <property type="term" value="C:membrane"/>
    <property type="evidence" value="ECO:0007669"/>
    <property type="project" value="UniProtKB-SubCell"/>
</dbReference>
<name>A0A2S7VEC6_9VIBR</name>
<comment type="caution">
    <text evidence="9">The sequence shown here is derived from an EMBL/GenBank/DDBJ whole genome shotgun (WGS) entry which is preliminary data.</text>
</comment>
<organism evidence="9 10">
    <name type="scientific">Vibrio chagasii</name>
    <dbReference type="NCBI Taxonomy" id="170679"/>
    <lineage>
        <taxon>Bacteria</taxon>
        <taxon>Pseudomonadati</taxon>
        <taxon>Pseudomonadota</taxon>
        <taxon>Gammaproteobacteria</taxon>
        <taxon>Vibrionales</taxon>
        <taxon>Vibrionaceae</taxon>
        <taxon>Vibrio</taxon>
    </lineage>
</organism>
<dbReference type="InterPro" id="IPR003660">
    <property type="entry name" value="HAMP_dom"/>
</dbReference>
<dbReference type="PANTHER" id="PTHR32089">
    <property type="entry name" value="METHYL-ACCEPTING CHEMOTAXIS PROTEIN MCPB"/>
    <property type="match status" value="1"/>
</dbReference>
<keyword evidence="6" id="KW-0472">Membrane</keyword>
<dbReference type="Pfam" id="PF00015">
    <property type="entry name" value="MCPsignal"/>
    <property type="match status" value="1"/>
</dbReference>
<dbReference type="InterPro" id="IPR004089">
    <property type="entry name" value="MCPsignal_dom"/>
</dbReference>
<evidence type="ECO:0000256" key="1">
    <source>
        <dbReference type="ARBA" id="ARBA00004370"/>
    </source>
</evidence>
<feature type="transmembrane region" description="Helical" evidence="6">
    <location>
        <begin position="330"/>
        <end position="349"/>
    </location>
</feature>
<dbReference type="Gene3D" id="1.10.287.950">
    <property type="entry name" value="Methyl-accepting chemotaxis protein"/>
    <property type="match status" value="1"/>
</dbReference>
<keyword evidence="5" id="KW-0175">Coiled coil</keyword>
<dbReference type="PROSITE" id="PS50885">
    <property type="entry name" value="HAMP"/>
    <property type="match status" value="1"/>
</dbReference>
<dbReference type="SMART" id="SM00283">
    <property type="entry name" value="MA"/>
    <property type="match status" value="1"/>
</dbReference>
<gene>
    <name evidence="9" type="ORF">BTO10_13930</name>
</gene>
<feature type="transmembrane region" description="Helical" evidence="6">
    <location>
        <begin position="12"/>
        <end position="35"/>
    </location>
</feature>
<dbReference type="SUPFAM" id="SSF58104">
    <property type="entry name" value="Methyl-accepting chemotaxis protein (MCP) signaling domain"/>
    <property type="match status" value="1"/>
</dbReference>
<feature type="coiled-coil region" evidence="5">
    <location>
        <begin position="210"/>
        <end position="237"/>
    </location>
</feature>
<dbReference type="GO" id="GO:0007165">
    <property type="term" value="P:signal transduction"/>
    <property type="evidence" value="ECO:0007669"/>
    <property type="project" value="UniProtKB-KW"/>
</dbReference>
<dbReference type="PROSITE" id="PS50111">
    <property type="entry name" value="CHEMOTAXIS_TRANSDUC_2"/>
    <property type="match status" value="1"/>
</dbReference>
<keyword evidence="6" id="KW-1133">Transmembrane helix</keyword>
<evidence type="ECO:0000259" key="7">
    <source>
        <dbReference type="PROSITE" id="PS50111"/>
    </source>
</evidence>
<keyword evidence="10" id="KW-1185">Reference proteome</keyword>
<evidence type="ECO:0000256" key="3">
    <source>
        <dbReference type="ARBA" id="ARBA00029447"/>
    </source>
</evidence>
<evidence type="ECO:0000313" key="9">
    <source>
        <dbReference type="EMBL" id="PQJ60459.1"/>
    </source>
</evidence>
<dbReference type="GO" id="GO:0006935">
    <property type="term" value="P:chemotaxis"/>
    <property type="evidence" value="ECO:0007669"/>
    <property type="project" value="UniProtKB-ARBA"/>
</dbReference>
<feature type="domain" description="HAMP" evidence="8">
    <location>
        <begin position="351"/>
        <end position="403"/>
    </location>
</feature>
<evidence type="ECO:0000256" key="5">
    <source>
        <dbReference type="SAM" id="Coils"/>
    </source>
</evidence>
<evidence type="ECO:0000259" key="8">
    <source>
        <dbReference type="PROSITE" id="PS50885"/>
    </source>
</evidence>
<reference evidence="9 10" key="1">
    <citation type="submission" date="2016-12" db="EMBL/GenBank/DDBJ databases">
        <title>Diversity of luminous bacteria.</title>
        <authorList>
            <person name="Yoshizawa S."/>
            <person name="Kogure K."/>
        </authorList>
    </citation>
    <scope>NUCLEOTIDE SEQUENCE [LARGE SCALE GENOMIC DNA]</scope>
    <source>
        <strain evidence="9 10">LC2-408</strain>
    </source>
</reference>
<dbReference type="EMBL" id="MSCI01000002">
    <property type="protein sequence ID" value="PQJ60459.1"/>
    <property type="molecule type" value="Genomic_DNA"/>
</dbReference>
<evidence type="ECO:0000256" key="2">
    <source>
        <dbReference type="ARBA" id="ARBA00023224"/>
    </source>
</evidence>
<dbReference type="RefSeq" id="WP_105024913.1">
    <property type="nucleotide sequence ID" value="NZ_MSCI01000002.1"/>
</dbReference>
<dbReference type="CDD" id="cd11386">
    <property type="entry name" value="MCP_signal"/>
    <property type="match status" value="1"/>
</dbReference>
<dbReference type="PANTHER" id="PTHR32089:SF120">
    <property type="entry name" value="METHYL-ACCEPTING CHEMOTAXIS PROTEIN TLPQ"/>
    <property type="match status" value="1"/>
</dbReference>